<dbReference type="InterPro" id="IPR025558">
    <property type="entry name" value="DUF4283"/>
</dbReference>
<feature type="region of interest" description="Disordered" evidence="1">
    <location>
        <begin position="1"/>
        <end position="31"/>
    </location>
</feature>
<dbReference type="Pfam" id="PF14111">
    <property type="entry name" value="DUF4283"/>
    <property type="match status" value="1"/>
</dbReference>
<dbReference type="PANTHER" id="PTHR31286">
    <property type="entry name" value="GLYCINE-RICH CELL WALL STRUCTURAL PROTEIN 1.8-LIKE"/>
    <property type="match status" value="1"/>
</dbReference>
<protein>
    <recommendedName>
        <fullName evidence="2">DUF4283 domain-containing protein</fullName>
    </recommendedName>
</protein>
<dbReference type="AlphaFoldDB" id="A0A9J5YHJ3"/>
<feature type="region of interest" description="Disordered" evidence="1">
    <location>
        <begin position="294"/>
        <end position="377"/>
    </location>
</feature>
<dbReference type="PANTHER" id="PTHR31286:SF164">
    <property type="entry name" value="ZINC FINGER, CCHC-TYPE"/>
    <property type="match status" value="1"/>
</dbReference>
<dbReference type="EMBL" id="JACXVP010000006">
    <property type="protein sequence ID" value="KAG5599737.1"/>
    <property type="molecule type" value="Genomic_DNA"/>
</dbReference>
<dbReference type="Proteomes" id="UP000824120">
    <property type="component" value="Chromosome 6"/>
</dbReference>
<organism evidence="3 4">
    <name type="scientific">Solanum commersonii</name>
    <name type="common">Commerson's wild potato</name>
    <name type="synonym">Commerson's nightshade</name>
    <dbReference type="NCBI Taxonomy" id="4109"/>
    <lineage>
        <taxon>Eukaryota</taxon>
        <taxon>Viridiplantae</taxon>
        <taxon>Streptophyta</taxon>
        <taxon>Embryophyta</taxon>
        <taxon>Tracheophyta</taxon>
        <taxon>Spermatophyta</taxon>
        <taxon>Magnoliopsida</taxon>
        <taxon>eudicotyledons</taxon>
        <taxon>Gunneridae</taxon>
        <taxon>Pentapetalae</taxon>
        <taxon>asterids</taxon>
        <taxon>lamiids</taxon>
        <taxon>Solanales</taxon>
        <taxon>Solanaceae</taxon>
        <taxon>Solanoideae</taxon>
        <taxon>Solaneae</taxon>
        <taxon>Solanum</taxon>
    </lineage>
</organism>
<evidence type="ECO:0000313" key="4">
    <source>
        <dbReference type="Proteomes" id="UP000824120"/>
    </source>
</evidence>
<sequence length="397" mass="45096">MASGAQKLGLPRAPPRPPNPSTSDFPPLNGLTISTNPNEQIYPKDPQINYAAALGVSNGRNSKKMVKLQHRPYELLEGKPVVSFSKEENDRLAEICKLTIVGKFMRIRPSIEKIREDFSKNIPIKGSAKIGVYIMYHVFIDFDLEEDHINVYGQNFLNICNTQMKLLKWTLNFKPEAETTLAPVWVNLPDLRWHFFEWEALCIIAAQIGVPIITDKATLSKTRPTTTKIKVEVNLTKNMVTKIQIKVKGEDGKYESLTQRVDYESVPDYCFHCKVKGHKDDSCRMLHSELRKIKNNEKTQRPGMEPPKDSTPSHMNMEVEATKSNLNEGTPQTGQQEVNEANKDEEGWKIVTKGKGQNKYKEGTNPFKKSTEGEPVSEKVQIIKNVKEISGQRTWKT</sequence>
<gene>
    <name evidence="3" type="ORF">H5410_031107</name>
</gene>
<keyword evidence="4" id="KW-1185">Reference proteome</keyword>
<evidence type="ECO:0000313" key="3">
    <source>
        <dbReference type="EMBL" id="KAG5599737.1"/>
    </source>
</evidence>
<name>A0A9J5YHJ3_SOLCO</name>
<proteinExistence type="predicted"/>
<comment type="caution">
    <text evidence="3">The sequence shown here is derived from an EMBL/GenBank/DDBJ whole genome shotgun (WGS) entry which is preliminary data.</text>
</comment>
<dbReference type="InterPro" id="IPR040256">
    <property type="entry name" value="At4g02000-like"/>
</dbReference>
<evidence type="ECO:0000256" key="1">
    <source>
        <dbReference type="SAM" id="MobiDB-lite"/>
    </source>
</evidence>
<feature type="domain" description="DUF4283" evidence="2">
    <location>
        <begin position="94"/>
        <end position="176"/>
    </location>
</feature>
<accession>A0A9J5YHJ3</accession>
<dbReference type="OrthoDB" id="1306000at2759"/>
<reference evidence="3 4" key="1">
    <citation type="submission" date="2020-09" db="EMBL/GenBank/DDBJ databases">
        <title>De no assembly of potato wild relative species, Solanum commersonii.</title>
        <authorList>
            <person name="Cho K."/>
        </authorList>
    </citation>
    <scope>NUCLEOTIDE SEQUENCE [LARGE SCALE GENOMIC DNA]</scope>
    <source>
        <strain evidence="3">LZ3.2</strain>
        <tissue evidence="3">Leaf</tissue>
    </source>
</reference>
<feature type="compositionally biased region" description="Polar residues" evidence="1">
    <location>
        <begin position="322"/>
        <end position="339"/>
    </location>
</feature>
<evidence type="ECO:0000259" key="2">
    <source>
        <dbReference type="Pfam" id="PF14111"/>
    </source>
</evidence>